<evidence type="ECO:0000256" key="1">
    <source>
        <dbReference type="PROSITE-ProRule" id="PRU00169"/>
    </source>
</evidence>
<sequence>MNELFEFSAEEDTAGPSQKNWVVLSVEDNQPYQDVLESALQEVSFKGRKIELLRATSAASAATILSKRQDISLILLDIVMETDDAGFYLIDTIRNVIGDELVRIVVLTGQPGVKPHDKAINEYNISEYWNKTDLSADKLKSVVVSNLRTWQISQQLQIARRGLQMIVDASRSLTARQDTAEFAHTVLEEIARVINVPNTGGIVCIVKTGIESLQLAPIVAASSHFRELIDARLENVFSIYDEDRKQRVEKAIFEAWQTQQHIFENDFTLLFFDTSEHDEKQYLMLVDSPHALDSNQLNLLQAFAENISSGFVNQALMNKLSQLAYLDTPTGIHNFNWLARELGQQSTYHINNSSLVLFRLLNYDTAEIMAGHDYATKMFKAFCLFINEQLPKHYLLAVWDRETVAVVFTLDNKPGEDKLRAIRNTTMEMDELDIQLQFQVGTMDFKDTQSLSLAEVLVLANTALGKARSSGVDVYNFDYALIQRLANRMRILTALKKALTTREAFFLVLQPKVNLATGKPVGFEALLRWRMEDNTLCPPSEFIPIAEASGLSLEISEMVVAKTIEVIQRLQAEGYSLPVSFNLANSDVVSPIIFNEIHRCIDEQEIDASLLDIEVTETQATEDYTVINPLLRSFIDKGVGVSIDDFGTGYSSLSQLADLAATTIKLDQKFVNDLTAENKDKALHIVQMIARLAERFAFKLIAEGVETEEQRQLLMENGYQHAQGYYFAKPMPMDELLDWLAKT</sequence>
<dbReference type="PANTHER" id="PTHR33121:SF70">
    <property type="entry name" value="SIGNALING PROTEIN YKOW"/>
    <property type="match status" value="1"/>
</dbReference>
<dbReference type="SMART" id="SM00052">
    <property type="entry name" value="EAL"/>
    <property type="match status" value="1"/>
</dbReference>
<dbReference type="Gene3D" id="3.40.50.2300">
    <property type="match status" value="1"/>
</dbReference>
<dbReference type="SMART" id="SM00267">
    <property type="entry name" value="GGDEF"/>
    <property type="match status" value="1"/>
</dbReference>
<dbReference type="SUPFAM" id="SSF141868">
    <property type="entry name" value="EAL domain-like"/>
    <property type="match status" value="1"/>
</dbReference>
<gene>
    <name evidence="4" type="ORF">C6Y40_03170</name>
</gene>
<dbReference type="InterPro" id="IPR043128">
    <property type="entry name" value="Rev_trsase/Diguanyl_cyclase"/>
</dbReference>
<dbReference type="Pfam" id="PF11849">
    <property type="entry name" value="DUF3369"/>
    <property type="match status" value="1"/>
</dbReference>
<dbReference type="AlphaFoldDB" id="A0A2S9VFD9"/>
<dbReference type="Gene3D" id="3.20.20.450">
    <property type="entry name" value="EAL domain"/>
    <property type="match status" value="1"/>
</dbReference>
<evidence type="ECO:0008006" key="6">
    <source>
        <dbReference type="Google" id="ProtNLM"/>
    </source>
</evidence>
<dbReference type="PROSITE" id="PS50883">
    <property type="entry name" value="EAL"/>
    <property type="match status" value="1"/>
</dbReference>
<dbReference type="InterPro" id="IPR000160">
    <property type="entry name" value="GGDEF_dom"/>
</dbReference>
<keyword evidence="5" id="KW-1185">Reference proteome</keyword>
<dbReference type="Gene3D" id="3.30.70.270">
    <property type="match status" value="1"/>
</dbReference>
<evidence type="ECO:0000259" key="3">
    <source>
        <dbReference type="PROSITE" id="PS50883"/>
    </source>
</evidence>
<accession>A0A2S9VFD9</accession>
<organism evidence="4 5">
    <name type="scientific">Alteromonas alba</name>
    <dbReference type="NCBI Taxonomy" id="2079529"/>
    <lineage>
        <taxon>Bacteria</taxon>
        <taxon>Pseudomonadati</taxon>
        <taxon>Pseudomonadota</taxon>
        <taxon>Gammaproteobacteria</taxon>
        <taxon>Alteromonadales</taxon>
        <taxon>Alteromonadaceae</taxon>
        <taxon>Alteromonas/Salinimonas group</taxon>
        <taxon>Alteromonas</taxon>
    </lineage>
</organism>
<dbReference type="CDD" id="cd01948">
    <property type="entry name" value="EAL"/>
    <property type="match status" value="1"/>
</dbReference>
<dbReference type="Proteomes" id="UP000238949">
    <property type="component" value="Unassembled WGS sequence"/>
</dbReference>
<feature type="modified residue" description="4-aspartylphosphate" evidence="1">
    <location>
        <position position="77"/>
    </location>
</feature>
<dbReference type="PROSITE" id="PS50110">
    <property type="entry name" value="RESPONSE_REGULATORY"/>
    <property type="match status" value="1"/>
</dbReference>
<dbReference type="Pfam" id="PF00563">
    <property type="entry name" value="EAL"/>
    <property type="match status" value="1"/>
</dbReference>
<evidence type="ECO:0000313" key="5">
    <source>
        <dbReference type="Proteomes" id="UP000238949"/>
    </source>
</evidence>
<dbReference type="InterPro" id="IPR021800">
    <property type="entry name" value="DUF3369"/>
</dbReference>
<dbReference type="RefSeq" id="WP_105933309.1">
    <property type="nucleotide sequence ID" value="NZ_PVNP01000021.1"/>
</dbReference>
<dbReference type="PANTHER" id="PTHR33121">
    <property type="entry name" value="CYCLIC DI-GMP PHOSPHODIESTERASE PDEF"/>
    <property type="match status" value="1"/>
</dbReference>
<evidence type="ECO:0000313" key="4">
    <source>
        <dbReference type="EMBL" id="PRO75015.1"/>
    </source>
</evidence>
<name>A0A2S9VFD9_9ALTE</name>
<reference evidence="5" key="1">
    <citation type="journal article" date="2020" name="Int. J. Syst. Evol. Microbiol.">
        <title>Alteromonas alba sp. nov., a marine bacterium isolated from the seawater of the West Pacific Ocean.</title>
        <authorList>
            <person name="Sun C."/>
            <person name="Wu Y.-H."/>
            <person name="Xamxidin M."/>
            <person name="Cheng H."/>
            <person name="Xu X.-W."/>
        </authorList>
    </citation>
    <scope>NUCLEOTIDE SEQUENCE [LARGE SCALE GENOMIC DNA]</scope>
    <source>
        <strain evidence="5">190</strain>
    </source>
</reference>
<dbReference type="OrthoDB" id="9813903at2"/>
<protein>
    <recommendedName>
        <fullName evidence="6">Diguanylate phosphodiesterase</fullName>
    </recommendedName>
</protein>
<dbReference type="GO" id="GO:0071111">
    <property type="term" value="F:cyclic-guanylate-specific phosphodiesterase activity"/>
    <property type="evidence" value="ECO:0007669"/>
    <property type="project" value="InterPro"/>
</dbReference>
<evidence type="ECO:0000259" key="2">
    <source>
        <dbReference type="PROSITE" id="PS50110"/>
    </source>
</evidence>
<dbReference type="InterPro" id="IPR001789">
    <property type="entry name" value="Sig_transdc_resp-reg_receiver"/>
</dbReference>
<dbReference type="EMBL" id="PVNP01000021">
    <property type="protein sequence ID" value="PRO75015.1"/>
    <property type="molecule type" value="Genomic_DNA"/>
</dbReference>
<dbReference type="InterPro" id="IPR035919">
    <property type="entry name" value="EAL_sf"/>
</dbReference>
<dbReference type="InterPro" id="IPR011006">
    <property type="entry name" value="CheY-like_superfamily"/>
</dbReference>
<comment type="caution">
    <text evidence="4">The sequence shown here is derived from an EMBL/GenBank/DDBJ whole genome shotgun (WGS) entry which is preliminary data.</text>
</comment>
<keyword evidence="1" id="KW-0597">Phosphoprotein</keyword>
<feature type="domain" description="EAL" evidence="3">
    <location>
        <begin position="488"/>
        <end position="743"/>
    </location>
</feature>
<dbReference type="InterPro" id="IPR001633">
    <property type="entry name" value="EAL_dom"/>
</dbReference>
<dbReference type="InterPro" id="IPR050706">
    <property type="entry name" value="Cyclic-di-GMP_PDE-like"/>
</dbReference>
<feature type="domain" description="Response regulatory" evidence="2">
    <location>
        <begin position="22"/>
        <end position="147"/>
    </location>
</feature>
<proteinExistence type="predicted"/>
<dbReference type="SUPFAM" id="SSF52172">
    <property type="entry name" value="CheY-like"/>
    <property type="match status" value="1"/>
</dbReference>
<dbReference type="GO" id="GO:0000160">
    <property type="term" value="P:phosphorelay signal transduction system"/>
    <property type="evidence" value="ECO:0007669"/>
    <property type="project" value="InterPro"/>
</dbReference>